<dbReference type="EMBL" id="JARKIB010000111">
    <property type="protein sequence ID" value="KAJ7738585.1"/>
    <property type="molecule type" value="Genomic_DNA"/>
</dbReference>
<keyword evidence="2" id="KW-1185">Reference proteome</keyword>
<name>A0AAD7IA93_9AGAR</name>
<gene>
    <name evidence="1" type="ORF">B0H16DRAFT_92712</name>
</gene>
<evidence type="ECO:0000313" key="2">
    <source>
        <dbReference type="Proteomes" id="UP001215598"/>
    </source>
</evidence>
<proteinExistence type="predicted"/>
<dbReference type="AlphaFoldDB" id="A0AAD7IA93"/>
<reference evidence="1" key="1">
    <citation type="submission" date="2023-03" db="EMBL/GenBank/DDBJ databases">
        <title>Massive genome expansion in bonnet fungi (Mycena s.s.) driven by repeated elements and novel gene families across ecological guilds.</title>
        <authorList>
            <consortium name="Lawrence Berkeley National Laboratory"/>
            <person name="Harder C.B."/>
            <person name="Miyauchi S."/>
            <person name="Viragh M."/>
            <person name="Kuo A."/>
            <person name="Thoen E."/>
            <person name="Andreopoulos B."/>
            <person name="Lu D."/>
            <person name="Skrede I."/>
            <person name="Drula E."/>
            <person name="Henrissat B."/>
            <person name="Morin E."/>
            <person name="Kohler A."/>
            <person name="Barry K."/>
            <person name="LaButti K."/>
            <person name="Morin E."/>
            <person name="Salamov A."/>
            <person name="Lipzen A."/>
            <person name="Mereny Z."/>
            <person name="Hegedus B."/>
            <person name="Baldrian P."/>
            <person name="Stursova M."/>
            <person name="Weitz H."/>
            <person name="Taylor A."/>
            <person name="Grigoriev I.V."/>
            <person name="Nagy L.G."/>
            <person name="Martin F."/>
            <person name="Kauserud H."/>
        </authorList>
    </citation>
    <scope>NUCLEOTIDE SEQUENCE</scope>
    <source>
        <strain evidence="1">CBHHK182m</strain>
    </source>
</reference>
<evidence type="ECO:0000313" key="1">
    <source>
        <dbReference type="EMBL" id="KAJ7738585.1"/>
    </source>
</evidence>
<sequence>MEARRKIDNEFLCGRASAYRNRSGDGGASLRRCCQRTEQDERCGVANGALAEPCCYHCCRRRRTHPQLRLSHCHRRCVRPPRQHGPALRRCVHLSTYARVLFVLWRRMRPWCEANTAVQSFLLPSHLSSSRRLFIGPPLLSCPPALSFRSLY</sequence>
<comment type="caution">
    <text evidence="1">The sequence shown here is derived from an EMBL/GenBank/DDBJ whole genome shotgun (WGS) entry which is preliminary data.</text>
</comment>
<accession>A0AAD7IA93</accession>
<protein>
    <submittedName>
        <fullName evidence="1">Uncharacterized protein</fullName>
    </submittedName>
</protein>
<organism evidence="1 2">
    <name type="scientific">Mycena metata</name>
    <dbReference type="NCBI Taxonomy" id="1033252"/>
    <lineage>
        <taxon>Eukaryota</taxon>
        <taxon>Fungi</taxon>
        <taxon>Dikarya</taxon>
        <taxon>Basidiomycota</taxon>
        <taxon>Agaricomycotina</taxon>
        <taxon>Agaricomycetes</taxon>
        <taxon>Agaricomycetidae</taxon>
        <taxon>Agaricales</taxon>
        <taxon>Marasmiineae</taxon>
        <taxon>Mycenaceae</taxon>
        <taxon>Mycena</taxon>
    </lineage>
</organism>
<dbReference type="Proteomes" id="UP001215598">
    <property type="component" value="Unassembled WGS sequence"/>
</dbReference>